<dbReference type="InterPro" id="IPR036390">
    <property type="entry name" value="WH_DNA-bd_sf"/>
</dbReference>
<sequence>MPSEKDVLTHELVDAALSVLPLLPKKIFGTSHVVKKDELHLSHFHVLRMIETEEPIQMTFIAKKLDINKSNLTPIIQKLMEKEFIKKKKDAHDRRITYLEISKYGKQYTSEMKMELHRIVQERFSKLTDEEKSELHQAFLTIHMILLELE</sequence>
<gene>
    <name evidence="5" type="ORF">MUN88_21410</name>
</gene>
<dbReference type="InterPro" id="IPR036388">
    <property type="entry name" value="WH-like_DNA-bd_sf"/>
</dbReference>
<evidence type="ECO:0000256" key="1">
    <source>
        <dbReference type="ARBA" id="ARBA00023015"/>
    </source>
</evidence>
<dbReference type="PANTHER" id="PTHR42756">
    <property type="entry name" value="TRANSCRIPTIONAL REGULATOR, MARR"/>
    <property type="match status" value="1"/>
</dbReference>
<evidence type="ECO:0000313" key="5">
    <source>
        <dbReference type="EMBL" id="UOQ48554.1"/>
    </source>
</evidence>
<dbReference type="PRINTS" id="PR00598">
    <property type="entry name" value="HTHMARR"/>
</dbReference>
<organism evidence="5 6">
    <name type="scientific">Gracilibacillus caseinilyticus</name>
    <dbReference type="NCBI Taxonomy" id="2932256"/>
    <lineage>
        <taxon>Bacteria</taxon>
        <taxon>Bacillati</taxon>
        <taxon>Bacillota</taxon>
        <taxon>Bacilli</taxon>
        <taxon>Bacillales</taxon>
        <taxon>Bacillaceae</taxon>
        <taxon>Gracilibacillus</taxon>
    </lineage>
</organism>
<evidence type="ECO:0000256" key="3">
    <source>
        <dbReference type="ARBA" id="ARBA00023163"/>
    </source>
</evidence>
<dbReference type="InterPro" id="IPR000835">
    <property type="entry name" value="HTH_MarR-typ"/>
</dbReference>
<evidence type="ECO:0000256" key="2">
    <source>
        <dbReference type="ARBA" id="ARBA00023125"/>
    </source>
</evidence>
<proteinExistence type="predicted"/>
<keyword evidence="1" id="KW-0805">Transcription regulation</keyword>
<dbReference type="Gene3D" id="1.10.10.10">
    <property type="entry name" value="Winged helix-like DNA-binding domain superfamily/Winged helix DNA-binding domain"/>
    <property type="match status" value="1"/>
</dbReference>
<evidence type="ECO:0000313" key="6">
    <source>
        <dbReference type="Proteomes" id="UP000831782"/>
    </source>
</evidence>
<dbReference type="SMART" id="SM00347">
    <property type="entry name" value="HTH_MARR"/>
    <property type="match status" value="1"/>
</dbReference>
<evidence type="ECO:0000259" key="4">
    <source>
        <dbReference type="PROSITE" id="PS50995"/>
    </source>
</evidence>
<dbReference type="PROSITE" id="PS50995">
    <property type="entry name" value="HTH_MARR_2"/>
    <property type="match status" value="1"/>
</dbReference>
<dbReference type="Proteomes" id="UP000831782">
    <property type="component" value="Chromosome"/>
</dbReference>
<dbReference type="RefSeq" id="WP_244719239.1">
    <property type="nucleotide sequence ID" value="NZ_CP095072.1"/>
</dbReference>
<accession>A0ABY4EY48</accession>
<dbReference type="Pfam" id="PF01047">
    <property type="entry name" value="MarR"/>
    <property type="match status" value="1"/>
</dbReference>
<keyword evidence="3" id="KW-0804">Transcription</keyword>
<dbReference type="PANTHER" id="PTHR42756:SF1">
    <property type="entry name" value="TRANSCRIPTIONAL REPRESSOR OF EMRAB OPERON"/>
    <property type="match status" value="1"/>
</dbReference>
<dbReference type="SUPFAM" id="SSF46785">
    <property type="entry name" value="Winged helix' DNA-binding domain"/>
    <property type="match status" value="1"/>
</dbReference>
<keyword evidence="2" id="KW-0238">DNA-binding</keyword>
<reference evidence="5 6" key="1">
    <citation type="submission" date="2022-04" db="EMBL/GenBank/DDBJ databases">
        <title>Gracilibacillus sp. isolated from saltern.</title>
        <authorList>
            <person name="Won M."/>
            <person name="Lee C.-M."/>
            <person name="Woen H.-Y."/>
            <person name="Kwon S.-W."/>
        </authorList>
    </citation>
    <scope>NUCLEOTIDE SEQUENCE [LARGE SCALE GENOMIC DNA]</scope>
    <source>
        <strain evidence="5 6">SSWR10-1</strain>
    </source>
</reference>
<name>A0ABY4EY48_9BACI</name>
<protein>
    <submittedName>
        <fullName evidence="5">MarR family transcriptional regulator</fullName>
    </submittedName>
</protein>
<dbReference type="EMBL" id="CP095072">
    <property type="protein sequence ID" value="UOQ48554.1"/>
    <property type="molecule type" value="Genomic_DNA"/>
</dbReference>
<keyword evidence="6" id="KW-1185">Reference proteome</keyword>
<feature type="domain" description="HTH marR-type" evidence="4">
    <location>
        <begin position="5"/>
        <end position="144"/>
    </location>
</feature>